<feature type="compositionally biased region" description="Basic and acidic residues" evidence="11">
    <location>
        <begin position="1070"/>
        <end position="1111"/>
    </location>
</feature>
<dbReference type="Proteomes" id="UP000701801">
    <property type="component" value="Unassembled WGS sequence"/>
</dbReference>
<dbReference type="SMART" id="SM01362">
    <property type="entry name" value="DUF663"/>
    <property type="match status" value="1"/>
</dbReference>
<feature type="region of interest" description="Disordered" evidence="11">
    <location>
        <begin position="403"/>
        <end position="504"/>
    </location>
</feature>
<evidence type="ECO:0000313" key="13">
    <source>
        <dbReference type="EMBL" id="CAG8974614.1"/>
    </source>
</evidence>
<comment type="similarity">
    <text evidence="10">Belongs to the TRAFAC class translation factor GTPase superfamily. Bms1-like GTPase family. BMS1 subfamily.</text>
</comment>
<proteinExistence type="inferred from homology"/>
<reference evidence="13" key="1">
    <citation type="submission" date="2021-07" db="EMBL/GenBank/DDBJ databases">
        <authorList>
            <person name="Durling M."/>
        </authorList>
    </citation>
    <scope>NUCLEOTIDE SEQUENCE</scope>
</reference>
<evidence type="ECO:0000256" key="8">
    <source>
        <dbReference type="ARBA" id="ARBA00023242"/>
    </source>
</evidence>
<evidence type="ECO:0000256" key="9">
    <source>
        <dbReference type="ARBA" id="ARBA00049117"/>
    </source>
</evidence>
<feature type="region of interest" description="Disordered" evidence="11">
    <location>
        <begin position="615"/>
        <end position="701"/>
    </location>
</feature>
<evidence type="ECO:0000256" key="10">
    <source>
        <dbReference type="ARBA" id="ARBA00061391"/>
    </source>
</evidence>
<sequence length="1133" mass="129747">MENQANRPHRAPKEKKKHTGDKNPKAFSFANPGRLAKTAARSHDASRKKRFHVPQVDRIPEEPPPRLVTIVGPPGVGKTTLLKSLVKRYAKETLSEPLGPITVVTSKKQRLTFVECPNELEAMVDMSKVADIVLLMIDGNFGFEMETMEFLNILAASGMPGNVFGILTHLDLFRKPQTLKDAKKRLKNRFWSELYQGAHLFYLSGVINGRYPDREIHNLSRFISVMKNPRPLVWRNSHPYTMIDSFRDVTNPTKVEEDAKCDRTIVLSGYLRGTNFAAQGQRVHIPGLGDYSISSMEALPDPCPTPYMDQVMAKASGKTGRKRLDEKEKKLHAPMSDKSGLKIDGDTIWITREKGFNFDAEDDDEDRGQGEELIVSLQGERKLLGETDEGVRLFSDSKAIKAVDEEEDTGRKQPRSARFVEREDGSDDEVDDEGFVSGDEPQSDDETELTEDKLGKAFRKPSDKAEGDVAFADSDSDLGSISGDELDSIDDSEDDDSEGDEGVRWKENMLDTALKLHKQKRFYRTADLAKLMYDEAITPTEVLKRWKGEVEEIEEENIEDSDDETFFKKSGREKEEEHYEDRAILKLDYEVMEEKWSIEDNIERLRQRFASADLLKGKSSKDDDSEDDEDEEEDEDDEGDGAFEDLETGEEHKPDDIEAEREKNARRKEELKLRFEEEDRDGFNNDKAKARREDGEEEEFGEDDWYDAQKAQIQTQLNINKAEFEALDENQRVSVEGFRAGMYAKIVIEKVPSEFVTKFSPRMPLIVGGLSATEDRFGFVQVRIKRHRWHKKILKTNDPLIFSMGWRRFQSMPVYSISDSRTRNRMLKYTPEHMHCFGTFYGPLIAPNSGFSCYQSFSSKNPGFRIAATGTVLNVDESTEIVKKLKLTGAPYKIFKNTAFIRDMFTTSLEIAKFEGASIKTVSGVRGQIKRALSKPEGHFRATFEDKILLSDIVFLRAWYPIKPHRFYNPVTNLIGWEGMRLTGEVRRDQNIPTPVQKNSLYKPVERATRHFNPLRVPRALAAELPFKSQIVQTKKQSKQTYMQKRAVVVGGEEKKARDLMQKIMTVRNEKVAKRRAAKEEKRKVYRKKVAENEEMRGEREKKEKQEYWRKEGKKRRADPDAAGGGGGGKRRR</sequence>
<dbReference type="InterPro" id="IPR007034">
    <property type="entry name" value="BMS1_TSR1_C"/>
</dbReference>
<evidence type="ECO:0000313" key="14">
    <source>
        <dbReference type="Proteomes" id="UP000701801"/>
    </source>
</evidence>
<keyword evidence="14" id="KW-1185">Reference proteome</keyword>
<evidence type="ECO:0000256" key="4">
    <source>
        <dbReference type="ARBA" id="ARBA00022741"/>
    </source>
</evidence>
<keyword evidence="4" id="KW-0547">Nucleotide-binding</keyword>
<dbReference type="GO" id="GO:0003924">
    <property type="term" value="F:GTPase activity"/>
    <property type="evidence" value="ECO:0007669"/>
    <property type="project" value="TreeGrafter"/>
</dbReference>
<feature type="region of interest" description="Disordered" evidence="11">
    <location>
        <begin position="1070"/>
        <end position="1133"/>
    </location>
</feature>
<accession>A0A9N9LG65</accession>
<dbReference type="CDD" id="cd01882">
    <property type="entry name" value="BMS1"/>
    <property type="match status" value="1"/>
</dbReference>
<keyword evidence="7" id="KW-0342">GTP-binding</keyword>
<dbReference type="InterPro" id="IPR027417">
    <property type="entry name" value="P-loop_NTPase"/>
</dbReference>
<feature type="region of interest" description="Disordered" evidence="11">
    <location>
        <begin position="315"/>
        <end position="338"/>
    </location>
</feature>
<dbReference type="OrthoDB" id="10260897at2759"/>
<keyword evidence="6" id="KW-0067">ATP-binding</keyword>
<name>A0A9N9LG65_9HELO</name>
<evidence type="ECO:0000259" key="12">
    <source>
        <dbReference type="PROSITE" id="PS51714"/>
    </source>
</evidence>
<dbReference type="GO" id="GO:0005525">
    <property type="term" value="F:GTP binding"/>
    <property type="evidence" value="ECO:0007669"/>
    <property type="project" value="UniProtKB-KW"/>
</dbReference>
<feature type="region of interest" description="Disordered" evidence="11">
    <location>
        <begin position="1"/>
        <end position="67"/>
    </location>
</feature>
<feature type="compositionally biased region" description="Basic residues" evidence="11">
    <location>
        <begin position="7"/>
        <end position="19"/>
    </location>
</feature>
<evidence type="ECO:0000256" key="3">
    <source>
        <dbReference type="ARBA" id="ARBA00022553"/>
    </source>
</evidence>
<dbReference type="Pfam" id="PF08142">
    <property type="entry name" value="AARP2CN"/>
    <property type="match status" value="1"/>
</dbReference>
<feature type="compositionally biased region" description="Gly residues" evidence="11">
    <location>
        <begin position="1123"/>
        <end position="1133"/>
    </location>
</feature>
<dbReference type="GO" id="GO:0000462">
    <property type="term" value="P:maturation of SSU-rRNA from tricistronic rRNA transcript (SSU-rRNA, 5.8S rRNA, LSU-rRNA)"/>
    <property type="evidence" value="ECO:0007669"/>
    <property type="project" value="TreeGrafter"/>
</dbReference>
<evidence type="ECO:0000256" key="1">
    <source>
        <dbReference type="ARBA" id="ARBA00004604"/>
    </source>
</evidence>
<feature type="compositionally biased region" description="Basic and acidic residues" evidence="11">
    <location>
        <begin position="565"/>
        <end position="579"/>
    </location>
</feature>
<feature type="domain" description="Bms1-type G" evidence="12">
    <location>
        <begin position="64"/>
        <end position="229"/>
    </location>
</feature>
<keyword evidence="3" id="KW-0597">Phosphoprotein</keyword>
<dbReference type="InterPro" id="IPR030387">
    <property type="entry name" value="G_Bms1/Tsr1_dom"/>
</dbReference>
<evidence type="ECO:0000256" key="2">
    <source>
        <dbReference type="ARBA" id="ARBA00022517"/>
    </source>
</evidence>
<keyword evidence="2" id="KW-0690">Ribosome biogenesis</keyword>
<dbReference type="InterPro" id="IPR039761">
    <property type="entry name" value="Bms1/Tsr1"/>
</dbReference>
<dbReference type="SUPFAM" id="SSF52540">
    <property type="entry name" value="P-loop containing nucleoside triphosphate hydrolases"/>
    <property type="match status" value="1"/>
</dbReference>
<dbReference type="SMART" id="SM00785">
    <property type="entry name" value="AARP2CN"/>
    <property type="match status" value="1"/>
</dbReference>
<keyword evidence="5" id="KW-0378">Hydrolase</keyword>
<dbReference type="PROSITE" id="PS51714">
    <property type="entry name" value="G_BMS1"/>
    <property type="match status" value="1"/>
</dbReference>
<feature type="compositionally biased region" description="Acidic residues" evidence="11">
    <location>
        <begin position="623"/>
        <end position="648"/>
    </location>
</feature>
<feature type="compositionally biased region" description="Acidic residues" evidence="11">
    <location>
        <begin position="554"/>
        <end position="564"/>
    </location>
</feature>
<feature type="compositionally biased region" description="Acidic residues" evidence="11">
    <location>
        <begin position="484"/>
        <end position="500"/>
    </location>
</feature>
<keyword evidence="8" id="KW-0539">Nucleus</keyword>
<feature type="compositionally biased region" description="Basic and acidic residues" evidence="11">
    <location>
        <begin position="649"/>
        <end position="694"/>
    </location>
</feature>
<evidence type="ECO:0000256" key="11">
    <source>
        <dbReference type="SAM" id="MobiDB-lite"/>
    </source>
</evidence>
<evidence type="ECO:0000256" key="7">
    <source>
        <dbReference type="ARBA" id="ARBA00023134"/>
    </source>
</evidence>
<comment type="subcellular location">
    <subcellularLocation>
        <location evidence="1">Nucleus</location>
        <location evidence="1">Nucleolus</location>
    </subcellularLocation>
</comment>
<evidence type="ECO:0000256" key="5">
    <source>
        <dbReference type="ARBA" id="ARBA00022801"/>
    </source>
</evidence>
<dbReference type="GO" id="GO:0034511">
    <property type="term" value="F:U3 snoRNA binding"/>
    <property type="evidence" value="ECO:0007669"/>
    <property type="project" value="TreeGrafter"/>
</dbReference>
<feature type="compositionally biased region" description="Acidic residues" evidence="11">
    <location>
        <begin position="424"/>
        <end position="434"/>
    </location>
</feature>
<dbReference type="InterPro" id="IPR037875">
    <property type="entry name" value="Bms1_N"/>
</dbReference>
<dbReference type="EMBL" id="CAJVRM010000110">
    <property type="protein sequence ID" value="CAG8974614.1"/>
    <property type="molecule type" value="Genomic_DNA"/>
</dbReference>
<dbReference type="FunFam" id="3.40.50.300:FF:000105">
    <property type="entry name" value="BMS1 ribosome biogenesis factor"/>
    <property type="match status" value="1"/>
</dbReference>
<dbReference type="GO" id="GO:0030686">
    <property type="term" value="C:90S preribosome"/>
    <property type="evidence" value="ECO:0007669"/>
    <property type="project" value="TreeGrafter"/>
</dbReference>
<comment type="caution">
    <text evidence="13">The sequence shown here is derived from an EMBL/GenBank/DDBJ whole genome shotgun (WGS) entry which is preliminary data.</text>
</comment>
<dbReference type="Pfam" id="PF04950">
    <property type="entry name" value="RIBIOP_C"/>
    <property type="match status" value="1"/>
</dbReference>
<feature type="region of interest" description="Disordered" evidence="11">
    <location>
        <begin position="554"/>
        <end position="579"/>
    </location>
</feature>
<protein>
    <recommendedName>
        <fullName evidence="12">Bms1-type G domain-containing protein</fullName>
    </recommendedName>
</protein>
<dbReference type="GO" id="GO:0032040">
    <property type="term" value="C:small-subunit processome"/>
    <property type="evidence" value="ECO:0007669"/>
    <property type="project" value="UniProtKB-ARBA"/>
</dbReference>
<dbReference type="Gene3D" id="3.40.50.300">
    <property type="entry name" value="P-loop containing nucleotide triphosphate hydrolases"/>
    <property type="match status" value="1"/>
</dbReference>
<dbReference type="AlphaFoldDB" id="A0A9N9LG65"/>
<evidence type="ECO:0000256" key="6">
    <source>
        <dbReference type="ARBA" id="ARBA00022840"/>
    </source>
</evidence>
<dbReference type="InterPro" id="IPR012948">
    <property type="entry name" value="AARP2CN"/>
</dbReference>
<dbReference type="PANTHER" id="PTHR12858">
    <property type="entry name" value="RIBOSOME BIOGENESIS PROTEIN"/>
    <property type="match status" value="1"/>
</dbReference>
<feature type="compositionally biased region" description="Basic and acidic residues" evidence="11">
    <location>
        <begin position="322"/>
        <end position="331"/>
    </location>
</feature>
<comment type="catalytic activity">
    <reaction evidence="9">
        <text>GTP + H2O = GDP + phosphate + H(+)</text>
        <dbReference type="Rhea" id="RHEA:19669"/>
        <dbReference type="ChEBI" id="CHEBI:15377"/>
        <dbReference type="ChEBI" id="CHEBI:15378"/>
        <dbReference type="ChEBI" id="CHEBI:37565"/>
        <dbReference type="ChEBI" id="CHEBI:43474"/>
        <dbReference type="ChEBI" id="CHEBI:58189"/>
    </reaction>
    <physiologicalReaction direction="left-to-right" evidence="9">
        <dbReference type="Rhea" id="RHEA:19670"/>
    </physiologicalReaction>
</comment>
<dbReference type="GO" id="GO:0000479">
    <property type="term" value="P:endonucleolytic cleavage of tricistronic rRNA transcript (SSU-rRNA, 5.8S rRNA, LSU-rRNA)"/>
    <property type="evidence" value="ECO:0007669"/>
    <property type="project" value="TreeGrafter"/>
</dbReference>
<dbReference type="GO" id="GO:0005524">
    <property type="term" value="F:ATP binding"/>
    <property type="evidence" value="ECO:0007669"/>
    <property type="project" value="UniProtKB-KW"/>
</dbReference>
<gene>
    <name evidence="13" type="ORF">HYALB_00009791</name>
</gene>
<dbReference type="GO" id="GO:0005654">
    <property type="term" value="C:nucleoplasm"/>
    <property type="evidence" value="ECO:0007669"/>
    <property type="project" value="UniProtKB-ARBA"/>
</dbReference>
<feature type="compositionally biased region" description="Basic and acidic residues" evidence="11">
    <location>
        <begin position="450"/>
        <end position="467"/>
    </location>
</feature>
<organism evidence="13 14">
    <name type="scientific">Hymenoscyphus albidus</name>
    <dbReference type="NCBI Taxonomy" id="595503"/>
    <lineage>
        <taxon>Eukaryota</taxon>
        <taxon>Fungi</taxon>
        <taxon>Dikarya</taxon>
        <taxon>Ascomycota</taxon>
        <taxon>Pezizomycotina</taxon>
        <taxon>Leotiomycetes</taxon>
        <taxon>Helotiales</taxon>
        <taxon>Helotiaceae</taxon>
        <taxon>Hymenoscyphus</taxon>
    </lineage>
</organism>
<dbReference type="PANTHER" id="PTHR12858:SF2">
    <property type="entry name" value="RIBOSOME BIOGENESIS PROTEIN BMS1 HOMOLOG"/>
    <property type="match status" value="1"/>
</dbReference>